<accession>A0A183EBH9</accession>
<evidence type="ECO:0000313" key="3">
    <source>
        <dbReference type="Proteomes" id="UP000271098"/>
    </source>
</evidence>
<protein>
    <submittedName>
        <fullName evidence="2 4">Uncharacterized protein</fullName>
    </submittedName>
</protein>
<keyword evidence="1" id="KW-0472">Membrane</keyword>
<organism evidence="4">
    <name type="scientific">Gongylonema pulchrum</name>
    <dbReference type="NCBI Taxonomy" id="637853"/>
    <lineage>
        <taxon>Eukaryota</taxon>
        <taxon>Metazoa</taxon>
        <taxon>Ecdysozoa</taxon>
        <taxon>Nematoda</taxon>
        <taxon>Chromadorea</taxon>
        <taxon>Rhabditida</taxon>
        <taxon>Spirurina</taxon>
        <taxon>Spiruromorpha</taxon>
        <taxon>Spiruroidea</taxon>
        <taxon>Gongylonematidae</taxon>
        <taxon>Gongylonema</taxon>
    </lineage>
</organism>
<reference evidence="2 3" key="2">
    <citation type="submission" date="2018-11" db="EMBL/GenBank/DDBJ databases">
        <authorList>
            <consortium name="Pathogen Informatics"/>
        </authorList>
    </citation>
    <scope>NUCLEOTIDE SEQUENCE [LARGE SCALE GENOMIC DNA]</scope>
</reference>
<name>A0A183EBH9_9BILA</name>
<dbReference type="Proteomes" id="UP000271098">
    <property type="component" value="Unassembled WGS sequence"/>
</dbReference>
<keyword evidence="1" id="KW-1133">Transmembrane helix</keyword>
<sequence>MMPVRTTSEQRKARIGEENIADALNDNIILTAFFEKDLLVILHCFRIYHLKWVEDVDGNYQVRLAGETFHLIALKISDTNDYYKFVLHNVTRIIPRLSLVKYATSHGAFVAPENWNTFGWYLKHSRYISCLKDFAKQYRKTYPELFKLEPLVPDSIIVQLRKFRNWATERGVTPMIFSGTLLGYLLLALLFYLKQKTYACGKMSKEICLLRKTAIMQESLRCKWFTHYADNMI</sequence>
<reference evidence="4" key="1">
    <citation type="submission" date="2016-06" db="UniProtKB">
        <authorList>
            <consortium name="WormBaseParasite"/>
        </authorList>
    </citation>
    <scope>IDENTIFICATION</scope>
</reference>
<dbReference type="WBParaSite" id="GPUH_0001834501-mRNA-1">
    <property type="protein sequence ID" value="GPUH_0001834501-mRNA-1"/>
    <property type="gene ID" value="GPUH_0001834501"/>
</dbReference>
<evidence type="ECO:0000256" key="1">
    <source>
        <dbReference type="SAM" id="Phobius"/>
    </source>
</evidence>
<gene>
    <name evidence="2" type="ORF">GPUH_LOCUS18320</name>
</gene>
<dbReference type="EMBL" id="UYRT01086564">
    <property type="protein sequence ID" value="VDN31499.1"/>
    <property type="molecule type" value="Genomic_DNA"/>
</dbReference>
<keyword evidence="3" id="KW-1185">Reference proteome</keyword>
<proteinExistence type="predicted"/>
<feature type="transmembrane region" description="Helical" evidence="1">
    <location>
        <begin position="171"/>
        <end position="193"/>
    </location>
</feature>
<dbReference type="OrthoDB" id="10072116at2759"/>
<keyword evidence="1" id="KW-0812">Transmembrane</keyword>
<evidence type="ECO:0000313" key="4">
    <source>
        <dbReference type="WBParaSite" id="GPUH_0001834501-mRNA-1"/>
    </source>
</evidence>
<dbReference type="AlphaFoldDB" id="A0A183EBH9"/>
<evidence type="ECO:0000313" key="2">
    <source>
        <dbReference type="EMBL" id="VDN31499.1"/>
    </source>
</evidence>